<comment type="caution">
    <text evidence="1">The sequence shown here is derived from an EMBL/GenBank/DDBJ whole genome shotgun (WGS) entry which is preliminary data.</text>
</comment>
<name>A0A953J9S7_9BACT</name>
<reference evidence="1" key="2">
    <citation type="submission" date="2021-08" db="EMBL/GenBank/DDBJ databases">
        <authorList>
            <person name="Dalcin Martins P."/>
        </authorList>
    </citation>
    <scope>NUCLEOTIDE SEQUENCE</scope>
    <source>
        <strain evidence="1">MAG_39</strain>
    </source>
</reference>
<dbReference type="Proteomes" id="UP000705867">
    <property type="component" value="Unassembled WGS sequence"/>
</dbReference>
<proteinExistence type="predicted"/>
<accession>A0A953J9S7</accession>
<dbReference type="EMBL" id="JAIOIV010000013">
    <property type="protein sequence ID" value="MBZ0154780.1"/>
    <property type="molecule type" value="Genomic_DNA"/>
</dbReference>
<evidence type="ECO:0000313" key="2">
    <source>
        <dbReference type="Proteomes" id="UP000705867"/>
    </source>
</evidence>
<evidence type="ECO:0000313" key="1">
    <source>
        <dbReference type="EMBL" id="MBZ0154780.1"/>
    </source>
</evidence>
<reference evidence="1" key="1">
    <citation type="journal article" date="2021" name="bioRxiv">
        <title>Unraveling nitrogen, sulfur and carbon metabolic pathways and microbial community transcriptional responses to substrate deprivation and toxicity stresses in a bioreactor mimicking anoxic brackish coastal sediment conditions.</title>
        <authorList>
            <person name="Martins P.D."/>
            <person name="Echeveste M.J."/>
            <person name="Arshad A."/>
            <person name="Kurth J."/>
            <person name="Ouboter H."/>
            <person name="Jetten M.S.M."/>
            <person name="Welte C.U."/>
        </authorList>
    </citation>
    <scope>NUCLEOTIDE SEQUENCE</scope>
    <source>
        <strain evidence="1">MAG_39</strain>
    </source>
</reference>
<sequence length="79" mass="9539">MRVGENISVLASFSMPFRIKPVRFTWTGRLFEVKEITYTWKTREGQREIYHFSVTDGRTLYELTFDTRSLLWMLERLEA</sequence>
<protein>
    <submittedName>
        <fullName evidence="1">Uncharacterized protein</fullName>
    </submittedName>
</protein>
<dbReference type="AlphaFoldDB" id="A0A953J9S7"/>
<gene>
    <name evidence="1" type="ORF">K8I29_01025</name>
</gene>
<organism evidence="1 2">
    <name type="scientific">Candidatus Nitrobium versatile</name>
    <dbReference type="NCBI Taxonomy" id="2884831"/>
    <lineage>
        <taxon>Bacteria</taxon>
        <taxon>Pseudomonadati</taxon>
        <taxon>Nitrospirota</taxon>
        <taxon>Nitrospiria</taxon>
        <taxon>Nitrospirales</taxon>
        <taxon>Nitrospiraceae</taxon>
        <taxon>Candidatus Nitrobium</taxon>
    </lineage>
</organism>